<evidence type="ECO:0000256" key="2">
    <source>
        <dbReference type="ARBA" id="ARBA00010617"/>
    </source>
</evidence>
<dbReference type="PANTHER" id="PTHR46696">
    <property type="entry name" value="P450, PUTATIVE (EUROFUNG)-RELATED"/>
    <property type="match status" value="1"/>
</dbReference>
<evidence type="ECO:0000256" key="5">
    <source>
        <dbReference type="ARBA" id="ARBA00023002"/>
    </source>
</evidence>
<dbReference type="RefSeq" id="WP_085255059.1">
    <property type="nucleotide sequence ID" value="NZ_AP022573.1"/>
</dbReference>
<evidence type="ECO:0000256" key="4">
    <source>
        <dbReference type="ARBA" id="ARBA00022723"/>
    </source>
</evidence>
<dbReference type="PRINTS" id="PR00359">
    <property type="entry name" value="BP450"/>
</dbReference>
<gene>
    <name evidence="8" type="ORF">AWC23_09355</name>
</gene>
<dbReference type="InterPro" id="IPR001128">
    <property type="entry name" value="Cyt_P450"/>
</dbReference>
<organism evidence="8 9">
    <name type="scientific">Mycobacterium saskatchewanense</name>
    <dbReference type="NCBI Taxonomy" id="220927"/>
    <lineage>
        <taxon>Bacteria</taxon>
        <taxon>Bacillati</taxon>
        <taxon>Actinomycetota</taxon>
        <taxon>Actinomycetes</taxon>
        <taxon>Mycobacteriales</taxon>
        <taxon>Mycobacteriaceae</taxon>
        <taxon>Mycobacterium</taxon>
        <taxon>Mycobacterium simiae complex</taxon>
    </lineage>
</organism>
<dbReference type="EMBL" id="LQPR01000022">
    <property type="protein sequence ID" value="ORW72648.1"/>
    <property type="molecule type" value="Genomic_DNA"/>
</dbReference>
<proteinExistence type="inferred from homology"/>
<dbReference type="CDD" id="cd11033">
    <property type="entry name" value="CYP142-like"/>
    <property type="match status" value="1"/>
</dbReference>
<reference evidence="8 9" key="1">
    <citation type="submission" date="2016-01" db="EMBL/GenBank/DDBJ databases">
        <title>The new phylogeny of the genus Mycobacterium.</title>
        <authorList>
            <person name="Tarcisio F."/>
            <person name="Conor M."/>
            <person name="Antonella G."/>
            <person name="Elisabetta G."/>
            <person name="Giulia F.S."/>
            <person name="Sara T."/>
            <person name="Anna F."/>
            <person name="Clotilde B."/>
            <person name="Roberto B."/>
            <person name="Veronica D.S."/>
            <person name="Fabio R."/>
            <person name="Monica P."/>
            <person name="Olivier J."/>
            <person name="Enrico T."/>
            <person name="Nicola S."/>
        </authorList>
    </citation>
    <scope>NUCLEOTIDE SEQUENCE [LARGE SCALE GENOMIC DNA]</scope>
    <source>
        <strain evidence="8 9">DSM 44616</strain>
    </source>
</reference>
<evidence type="ECO:0000313" key="8">
    <source>
        <dbReference type="EMBL" id="ORW72648.1"/>
    </source>
</evidence>
<comment type="caution">
    <text evidence="8">The sequence shown here is derived from an EMBL/GenBank/DDBJ whole genome shotgun (WGS) entry which is preliminary data.</text>
</comment>
<evidence type="ECO:0000256" key="6">
    <source>
        <dbReference type="ARBA" id="ARBA00023004"/>
    </source>
</evidence>
<dbReference type="InterPro" id="IPR002397">
    <property type="entry name" value="Cyt_P450_B"/>
</dbReference>
<accession>A0AAJ3TXA5</accession>
<comment type="similarity">
    <text evidence="2">Belongs to the cytochrome P450 family.</text>
</comment>
<dbReference type="GO" id="GO:0020037">
    <property type="term" value="F:heme binding"/>
    <property type="evidence" value="ECO:0007669"/>
    <property type="project" value="InterPro"/>
</dbReference>
<keyword evidence="4" id="KW-0479">Metal-binding</keyword>
<dbReference type="Proteomes" id="UP000193387">
    <property type="component" value="Unassembled WGS sequence"/>
</dbReference>
<keyword evidence="9" id="KW-1185">Reference proteome</keyword>
<name>A0AAJ3TXA5_9MYCO</name>
<dbReference type="PANTHER" id="PTHR46696:SF4">
    <property type="entry name" value="BIOTIN BIOSYNTHESIS CYTOCHROME P450"/>
    <property type="match status" value="1"/>
</dbReference>
<dbReference type="AlphaFoldDB" id="A0AAJ3TXA5"/>
<evidence type="ECO:0000256" key="3">
    <source>
        <dbReference type="ARBA" id="ARBA00022617"/>
    </source>
</evidence>
<protein>
    <submittedName>
        <fullName evidence="8">Steroid C27-monooxygenase</fullName>
    </submittedName>
</protein>
<evidence type="ECO:0000256" key="7">
    <source>
        <dbReference type="ARBA" id="ARBA00023033"/>
    </source>
</evidence>
<evidence type="ECO:0000256" key="1">
    <source>
        <dbReference type="ARBA" id="ARBA00001971"/>
    </source>
</evidence>
<dbReference type="FunFam" id="1.10.630.10:FF:000018">
    <property type="entry name" value="Cytochrome P450 monooxygenase"/>
    <property type="match status" value="1"/>
</dbReference>
<dbReference type="GO" id="GO:0005506">
    <property type="term" value="F:iron ion binding"/>
    <property type="evidence" value="ECO:0007669"/>
    <property type="project" value="InterPro"/>
</dbReference>
<sequence length="418" mass="46461">MTTSPKLRDGVAFPEGFDFTDPALMARGMPVEHFAALRRSAPVWWNPQEPDRGGGFRDGGYWVISKHAHIREISRDPQAWSSHDNGCVMRYSNDVPPEELEAAKVLLHNSDPPVHTRLRKLISRMFTPRNVTALEASLIDSARLIVAEAAAKKEGDFVEDISRRLPMKAIADLVGFPAEDHDRLFAWSDAMMGSEDPKYAEDSKQAMVELIGYSYVLAEQRKRKPADDIITRLVTAGEDGDQLSEMEFGYFIVLLVTAGNETTRNAISIGMQALLNNPAQWELYKTARPVTAADEIIRWASPVNAFQRTARRDTELGGVVIRRGQRVGLFYGSANYDEDVFDDPFAFDIERNPNPHLGFGGTGPHYCIGANLARKEIAVMLDAIADRLPDIEMIGEPTRAQSGWINGIATMPVRFTAG</sequence>
<dbReference type="GO" id="GO:0006707">
    <property type="term" value="P:cholesterol catabolic process"/>
    <property type="evidence" value="ECO:0007669"/>
    <property type="project" value="TreeGrafter"/>
</dbReference>
<dbReference type="Gene3D" id="1.10.630.10">
    <property type="entry name" value="Cytochrome P450"/>
    <property type="match status" value="1"/>
</dbReference>
<dbReference type="Pfam" id="PF00067">
    <property type="entry name" value="p450"/>
    <property type="match status" value="1"/>
</dbReference>
<dbReference type="GO" id="GO:0008395">
    <property type="term" value="F:steroid hydroxylase activity"/>
    <property type="evidence" value="ECO:0007669"/>
    <property type="project" value="TreeGrafter"/>
</dbReference>
<comment type="cofactor">
    <cofactor evidence="1">
        <name>heme</name>
        <dbReference type="ChEBI" id="CHEBI:30413"/>
    </cofactor>
</comment>
<evidence type="ECO:0000313" key="9">
    <source>
        <dbReference type="Proteomes" id="UP000193387"/>
    </source>
</evidence>
<keyword evidence="6" id="KW-0408">Iron</keyword>
<dbReference type="SUPFAM" id="SSF48264">
    <property type="entry name" value="Cytochrome P450"/>
    <property type="match status" value="1"/>
</dbReference>
<keyword evidence="5" id="KW-0560">Oxidoreductase</keyword>
<dbReference type="GO" id="GO:0036199">
    <property type="term" value="F:cholest-4-en-3-one 26-monooxygenase activity"/>
    <property type="evidence" value="ECO:0007669"/>
    <property type="project" value="TreeGrafter"/>
</dbReference>
<dbReference type="InterPro" id="IPR036396">
    <property type="entry name" value="Cyt_P450_sf"/>
</dbReference>
<keyword evidence="3" id="KW-0349">Heme</keyword>
<keyword evidence="7" id="KW-0503">Monooxygenase</keyword>